<dbReference type="EMBL" id="CAUJNA010003488">
    <property type="protein sequence ID" value="CAJ1403287.1"/>
    <property type="molecule type" value="Genomic_DNA"/>
</dbReference>
<evidence type="ECO:0000313" key="2">
    <source>
        <dbReference type="Proteomes" id="UP001178507"/>
    </source>
</evidence>
<comment type="caution">
    <text evidence="1">The sequence shown here is derived from an EMBL/GenBank/DDBJ whole genome shotgun (WGS) entry which is preliminary data.</text>
</comment>
<gene>
    <name evidence="1" type="ORF">EVOR1521_LOCUS25997</name>
</gene>
<protein>
    <submittedName>
        <fullName evidence="1">Uncharacterized protein</fullName>
    </submittedName>
</protein>
<proteinExistence type="predicted"/>
<name>A0AA36JCU8_9DINO</name>
<dbReference type="Proteomes" id="UP001178507">
    <property type="component" value="Unassembled WGS sequence"/>
</dbReference>
<keyword evidence="2" id="KW-1185">Reference proteome</keyword>
<organism evidence="1 2">
    <name type="scientific">Effrenium voratum</name>
    <dbReference type="NCBI Taxonomy" id="2562239"/>
    <lineage>
        <taxon>Eukaryota</taxon>
        <taxon>Sar</taxon>
        <taxon>Alveolata</taxon>
        <taxon>Dinophyceae</taxon>
        <taxon>Suessiales</taxon>
        <taxon>Symbiodiniaceae</taxon>
        <taxon>Effrenium</taxon>
    </lineage>
</organism>
<evidence type="ECO:0000313" key="1">
    <source>
        <dbReference type="EMBL" id="CAJ1403287.1"/>
    </source>
</evidence>
<sequence>MAKGRSKREVVEALPPHDYLAKSKLFSFDLTGELQKVHAAEARRHLACLTTPPVGLVERKCPYGAPLKRKVRKVAVSQSQPVLLPLPEAEQPKRVPGLVLMEIPKDPTSLPSEHAERISHLESKIAEKDLQELQLQDRRPERLAKLAKLARSASGVDFGFDRLPEGLASEAKTQYFARSPEIVRDIGCGKDSRFCRPWGPYEQHREAYWRQTQALQALQVGRGQCCASPGAGARGACESLGKRP</sequence>
<dbReference type="AlphaFoldDB" id="A0AA36JCU8"/>
<accession>A0AA36JCU8</accession>
<reference evidence="1" key="1">
    <citation type="submission" date="2023-08" db="EMBL/GenBank/DDBJ databases">
        <authorList>
            <person name="Chen Y."/>
            <person name="Shah S."/>
            <person name="Dougan E. K."/>
            <person name="Thang M."/>
            <person name="Chan C."/>
        </authorList>
    </citation>
    <scope>NUCLEOTIDE SEQUENCE</scope>
</reference>